<accession>A0ABQ4YGR9</accession>
<sequence>MSGVVLKTDVDIGMNLIFEFPRITSGPLLEFHLTLTIGIRLCFSCLTSRSMISTGFLQVEFCHRVEALSWNDKGYVKISIYLDRNMESIGDITELFQEVNFISPGPIRSGF</sequence>
<name>A0ABQ4YGR9_9ASTR</name>
<evidence type="ECO:0000313" key="2">
    <source>
        <dbReference type="Proteomes" id="UP001151760"/>
    </source>
</evidence>
<keyword evidence="2" id="KW-1185">Reference proteome</keyword>
<comment type="caution">
    <text evidence="1">The sequence shown here is derived from an EMBL/GenBank/DDBJ whole genome shotgun (WGS) entry which is preliminary data.</text>
</comment>
<reference evidence="1" key="1">
    <citation type="journal article" date="2022" name="Int. J. Mol. Sci.">
        <title>Draft Genome of Tanacetum Coccineum: Genomic Comparison of Closely Related Tanacetum-Family Plants.</title>
        <authorList>
            <person name="Yamashiro T."/>
            <person name="Shiraishi A."/>
            <person name="Nakayama K."/>
            <person name="Satake H."/>
        </authorList>
    </citation>
    <scope>NUCLEOTIDE SEQUENCE</scope>
</reference>
<organism evidence="1 2">
    <name type="scientific">Tanacetum coccineum</name>
    <dbReference type="NCBI Taxonomy" id="301880"/>
    <lineage>
        <taxon>Eukaryota</taxon>
        <taxon>Viridiplantae</taxon>
        <taxon>Streptophyta</taxon>
        <taxon>Embryophyta</taxon>
        <taxon>Tracheophyta</taxon>
        <taxon>Spermatophyta</taxon>
        <taxon>Magnoliopsida</taxon>
        <taxon>eudicotyledons</taxon>
        <taxon>Gunneridae</taxon>
        <taxon>Pentapetalae</taxon>
        <taxon>asterids</taxon>
        <taxon>campanulids</taxon>
        <taxon>Asterales</taxon>
        <taxon>Asteraceae</taxon>
        <taxon>Asteroideae</taxon>
        <taxon>Anthemideae</taxon>
        <taxon>Anthemidinae</taxon>
        <taxon>Tanacetum</taxon>
    </lineage>
</organism>
<evidence type="ECO:0000313" key="1">
    <source>
        <dbReference type="EMBL" id="GJS76655.1"/>
    </source>
</evidence>
<reference evidence="1" key="2">
    <citation type="submission" date="2022-01" db="EMBL/GenBank/DDBJ databases">
        <authorList>
            <person name="Yamashiro T."/>
            <person name="Shiraishi A."/>
            <person name="Satake H."/>
            <person name="Nakayama K."/>
        </authorList>
    </citation>
    <scope>NUCLEOTIDE SEQUENCE</scope>
</reference>
<protein>
    <submittedName>
        <fullName evidence="1">Uncharacterized protein</fullName>
    </submittedName>
</protein>
<dbReference type="EMBL" id="BQNB010010391">
    <property type="protein sequence ID" value="GJS76655.1"/>
    <property type="molecule type" value="Genomic_DNA"/>
</dbReference>
<proteinExistence type="predicted"/>
<gene>
    <name evidence="1" type="ORF">Tco_0726536</name>
</gene>
<dbReference type="Proteomes" id="UP001151760">
    <property type="component" value="Unassembled WGS sequence"/>
</dbReference>